<evidence type="ECO:0000313" key="2">
    <source>
        <dbReference type="Proteomes" id="UP000694892"/>
    </source>
</evidence>
<organism evidence="1 2">
    <name type="scientific">Xenopus laevis</name>
    <name type="common">African clawed frog</name>
    <dbReference type="NCBI Taxonomy" id="8355"/>
    <lineage>
        <taxon>Eukaryota</taxon>
        <taxon>Metazoa</taxon>
        <taxon>Chordata</taxon>
        <taxon>Craniata</taxon>
        <taxon>Vertebrata</taxon>
        <taxon>Euteleostomi</taxon>
        <taxon>Amphibia</taxon>
        <taxon>Batrachia</taxon>
        <taxon>Anura</taxon>
        <taxon>Pipoidea</taxon>
        <taxon>Pipidae</taxon>
        <taxon>Xenopodinae</taxon>
        <taxon>Xenopus</taxon>
        <taxon>Xenopus</taxon>
    </lineage>
</organism>
<evidence type="ECO:0000313" key="1">
    <source>
        <dbReference type="EMBL" id="OCT84951.1"/>
    </source>
</evidence>
<proteinExistence type="predicted"/>
<dbReference type="EMBL" id="CM004472">
    <property type="protein sequence ID" value="OCT84951.1"/>
    <property type="molecule type" value="Genomic_DNA"/>
</dbReference>
<dbReference type="Proteomes" id="UP000694892">
    <property type="component" value="Chromosome 4L"/>
</dbReference>
<accession>A0A974D609</accession>
<name>A0A974D609_XENLA</name>
<gene>
    <name evidence="1" type="ORF">XELAEV_18023112mg</name>
</gene>
<protein>
    <submittedName>
        <fullName evidence="1">Uncharacterized protein</fullName>
    </submittedName>
</protein>
<sequence>MGESCPPSDVPVDELSGEEAPVYLCSFSIVLSASAFPLYSSSAVCSCCFSSLVPACNCCTVKVIKSRLQRFNIPRHFWRNSVLSLNRAGCSIIRSPLGIRCALAYSASDAICMAHATSLRFSCSNLRSRAVSFCTTVVGGGI</sequence>
<dbReference type="AlphaFoldDB" id="A0A974D609"/>
<reference evidence="2" key="1">
    <citation type="journal article" date="2016" name="Nature">
        <title>Genome evolution in the allotetraploid frog Xenopus laevis.</title>
        <authorList>
            <person name="Session A.M."/>
            <person name="Uno Y."/>
            <person name="Kwon T."/>
            <person name="Chapman J.A."/>
            <person name="Toyoda A."/>
            <person name="Takahashi S."/>
            <person name="Fukui A."/>
            <person name="Hikosaka A."/>
            <person name="Suzuki A."/>
            <person name="Kondo M."/>
            <person name="van Heeringen S.J."/>
            <person name="Quigley I."/>
            <person name="Heinz S."/>
            <person name="Ogino H."/>
            <person name="Ochi H."/>
            <person name="Hellsten U."/>
            <person name="Lyons J.B."/>
            <person name="Simakov O."/>
            <person name="Putnam N."/>
            <person name="Stites J."/>
            <person name="Kuroki Y."/>
            <person name="Tanaka T."/>
            <person name="Michiue T."/>
            <person name="Watanabe M."/>
            <person name="Bogdanovic O."/>
            <person name="Lister R."/>
            <person name="Georgiou G."/>
            <person name="Paranjpe S.S."/>
            <person name="van Kruijsbergen I."/>
            <person name="Shu S."/>
            <person name="Carlson J."/>
            <person name="Kinoshita T."/>
            <person name="Ohta Y."/>
            <person name="Mawaribuchi S."/>
            <person name="Jenkins J."/>
            <person name="Grimwood J."/>
            <person name="Schmutz J."/>
            <person name="Mitros T."/>
            <person name="Mozaffari S.V."/>
            <person name="Suzuki Y."/>
            <person name="Haramoto Y."/>
            <person name="Yamamoto T.S."/>
            <person name="Takagi C."/>
            <person name="Heald R."/>
            <person name="Miller K."/>
            <person name="Haudenschild C."/>
            <person name="Kitzman J."/>
            <person name="Nakayama T."/>
            <person name="Izutsu Y."/>
            <person name="Robert J."/>
            <person name="Fortriede J."/>
            <person name="Burns K."/>
            <person name="Lotay V."/>
            <person name="Karimi K."/>
            <person name="Yasuoka Y."/>
            <person name="Dichmann D.S."/>
            <person name="Flajnik M.F."/>
            <person name="Houston D.W."/>
            <person name="Shendure J."/>
            <person name="DuPasquier L."/>
            <person name="Vize P.D."/>
            <person name="Zorn A.M."/>
            <person name="Ito M."/>
            <person name="Marcotte E.M."/>
            <person name="Wallingford J.B."/>
            <person name="Ito Y."/>
            <person name="Asashima M."/>
            <person name="Ueno N."/>
            <person name="Matsuda Y."/>
            <person name="Veenstra G.J."/>
            <person name="Fujiyama A."/>
            <person name="Harland R.M."/>
            <person name="Taira M."/>
            <person name="Rokhsar D.S."/>
        </authorList>
    </citation>
    <scope>NUCLEOTIDE SEQUENCE [LARGE SCALE GENOMIC DNA]</scope>
    <source>
        <strain evidence="2">J</strain>
    </source>
</reference>